<sequence>MTTQTSTWTAYPSPSHTSGSWSSSIPVVPVSQSSPVSPAIASTPVPTSQGSCPSAGAVCHCPVVPVLGTVTVTKTIYSSMQAQPTTTIPAGPQTTETVTVTLGNGMTTCITMTYPTGPTPVGPSNGGHGGHGSWSQPWYPVSGSTTSSGPAPSGTGVSSKPSGAWGTGSKTSSMPTGYLFDCEQLKLEHLVFYLYFDQASYLFQCEHFLQSYSIVHQRLKLDRELVG</sequence>
<evidence type="ECO:0000256" key="1">
    <source>
        <dbReference type="SAM" id="MobiDB-lite"/>
    </source>
</evidence>
<reference evidence="2" key="1">
    <citation type="submission" date="2023-07" db="EMBL/GenBank/DDBJ databases">
        <title>Black Yeasts Isolated from many extreme environments.</title>
        <authorList>
            <person name="Coleine C."/>
            <person name="Stajich J.E."/>
            <person name="Selbmann L."/>
        </authorList>
    </citation>
    <scope>NUCLEOTIDE SEQUENCE</scope>
    <source>
        <strain evidence="2">CCFEE 5485</strain>
    </source>
</reference>
<keyword evidence="3" id="KW-1185">Reference proteome</keyword>
<feature type="region of interest" description="Disordered" evidence="1">
    <location>
        <begin position="120"/>
        <end position="168"/>
    </location>
</feature>
<proteinExistence type="predicted"/>
<dbReference type="EMBL" id="JAUTXT010000030">
    <property type="protein sequence ID" value="KAK3672737.1"/>
    <property type="molecule type" value="Genomic_DNA"/>
</dbReference>
<accession>A0AAE0TT67</accession>
<evidence type="ECO:0000313" key="3">
    <source>
        <dbReference type="Proteomes" id="UP001274830"/>
    </source>
</evidence>
<dbReference type="AlphaFoldDB" id="A0AAE0TT67"/>
<gene>
    <name evidence="2" type="ORF">LTR78_007323</name>
</gene>
<feature type="region of interest" description="Disordered" evidence="1">
    <location>
        <begin position="1"/>
        <end position="26"/>
    </location>
</feature>
<name>A0AAE0TT67_9PEZI</name>
<protein>
    <submittedName>
        <fullName evidence="2">Uncharacterized protein</fullName>
    </submittedName>
</protein>
<dbReference type="Proteomes" id="UP001274830">
    <property type="component" value="Unassembled WGS sequence"/>
</dbReference>
<feature type="compositionally biased region" description="Low complexity" evidence="1">
    <location>
        <begin position="140"/>
        <end position="159"/>
    </location>
</feature>
<evidence type="ECO:0000313" key="2">
    <source>
        <dbReference type="EMBL" id="KAK3672737.1"/>
    </source>
</evidence>
<comment type="caution">
    <text evidence="2">The sequence shown here is derived from an EMBL/GenBank/DDBJ whole genome shotgun (WGS) entry which is preliminary data.</text>
</comment>
<feature type="compositionally biased region" description="Polar residues" evidence="1">
    <location>
        <begin position="1"/>
        <end position="10"/>
    </location>
</feature>
<feature type="compositionally biased region" description="Low complexity" evidence="1">
    <location>
        <begin position="12"/>
        <end position="26"/>
    </location>
</feature>
<organism evidence="2 3">
    <name type="scientific">Recurvomyces mirabilis</name>
    <dbReference type="NCBI Taxonomy" id="574656"/>
    <lineage>
        <taxon>Eukaryota</taxon>
        <taxon>Fungi</taxon>
        <taxon>Dikarya</taxon>
        <taxon>Ascomycota</taxon>
        <taxon>Pezizomycotina</taxon>
        <taxon>Dothideomycetes</taxon>
        <taxon>Dothideomycetidae</taxon>
        <taxon>Mycosphaerellales</taxon>
        <taxon>Teratosphaeriaceae</taxon>
        <taxon>Recurvomyces</taxon>
    </lineage>
</organism>